<gene>
    <name evidence="2" type="ORF">MAPG_10020</name>
</gene>
<reference evidence="2" key="2">
    <citation type="submission" date="2011-03" db="EMBL/GenBank/DDBJ databases">
        <title>Annotation of Magnaporthe poae ATCC 64411.</title>
        <authorList>
            <person name="Ma L.-J."/>
            <person name="Dead R."/>
            <person name="Young S.K."/>
            <person name="Zeng Q."/>
            <person name="Gargeya S."/>
            <person name="Fitzgerald M."/>
            <person name="Haas B."/>
            <person name="Abouelleil A."/>
            <person name="Alvarado L."/>
            <person name="Arachchi H.M."/>
            <person name="Berlin A."/>
            <person name="Brown A."/>
            <person name="Chapman S.B."/>
            <person name="Chen Z."/>
            <person name="Dunbar C."/>
            <person name="Freedman E."/>
            <person name="Gearin G."/>
            <person name="Gellesch M."/>
            <person name="Goldberg J."/>
            <person name="Griggs A."/>
            <person name="Gujja S."/>
            <person name="Heiman D."/>
            <person name="Howarth C."/>
            <person name="Larson L."/>
            <person name="Lui A."/>
            <person name="MacDonald P.J.P."/>
            <person name="Mehta T."/>
            <person name="Montmayeur A."/>
            <person name="Murphy C."/>
            <person name="Neiman D."/>
            <person name="Pearson M."/>
            <person name="Priest M."/>
            <person name="Roberts A."/>
            <person name="Saif S."/>
            <person name="Shea T."/>
            <person name="Shenoy N."/>
            <person name="Sisk P."/>
            <person name="Stolte C."/>
            <person name="Sykes S."/>
            <person name="Yandava C."/>
            <person name="Wortman J."/>
            <person name="Nusbaum C."/>
            <person name="Birren B."/>
        </authorList>
    </citation>
    <scope>NUCLEOTIDE SEQUENCE</scope>
    <source>
        <strain evidence="2">ATCC 64411</strain>
    </source>
</reference>
<dbReference type="OrthoDB" id="3350591at2759"/>
<dbReference type="VEuPathDB" id="FungiDB:MAPG_10020"/>
<organism evidence="2">
    <name type="scientific">Magnaporthiopsis poae (strain ATCC 64411 / 73-15)</name>
    <name type="common">Kentucky bluegrass fungus</name>
    <name type="synonym">Magnaporthe poae</name>
    <dbReference type="NCBI Taxonomy" id="644358"/>
    <lineage>
        <taxon>Eukaryota</taxon>
        <taxon>Fungi</taxon>
        <taxon>Dikarya</taxon>
        <taxon>Ascomycota</taxon>
        <taxon>Pezizomycotina</taxon>
        <taxon>Sordariomycetes</taxon>
        <taxon>Sordariomycetidae</taxon>
        <taxon>Magnaporthales</taxon>
        <taxon>Magnaporthaceae</taxon>
        <taxon>Magnaporthiopsis</taxon>
    </lineage>
</organism>
<dbReference type="EMBL" id="GL876977">
    <property type="protein sequence ID" value="KLU91502.1"/>
    <property type="molecule type" value="Genomic_DNA"/>
</dbReference>
<proteinExistence type="predicted"/>
<dbReference type="AlphaFoldDB" id="A0A0H2U6H1"/>
<dbReference type="InterPro" id="IPR022085">
    <property type="entry name" value="OpdG"/>
</dbReference>
<sequence length="246" mass="27679">MTVFEPRLFDEDDDAEDLAYKRILDALLKGMSTPARAAADMDALVTTEANKRLETLKQRDPPLRLTPEEEEQGLTPRLVGPNPQRWMEMMTTTIAKICSAFPPAHPAQDALVDFLRELRDMPKHEVPDGDYEDPGAVVVRPRTFTLWPFGETSVEYLAEKFRREAEDLAYPFSHVETLGSETQLRWSNLQSFIARLSVSGIIDCSHVTALRNLLPSSPTYPDLEARKVGGARRLAGDLFAAAHWLD</sequence>
<protein>
    <submittedName>
        <fullName evidence="2">Uncharacterized protein</fullName>
    </submittedName>
</protein>
<evidence type="ECO:0000256" key="1">
    <source>
        <dbReference type="SAM" id="MobiDB-lite"/>
    </source>
</evidence>
<feature type="region of interest" description="Disordered" evidence="1">
    <location>
        <begin position="54"/>
        <end position="82"/>
    </location>
</feature>
<reference evidence="2" key="1">
    <citation type="submission" date="2010-05" db="EMBL/GenBank/DDBJ databases">
        <title>The Genome Sequence of Magnaporthe poae strain ATCC 64411.</title>
        <authorList>
            <consortium name="The Broad Institute Genome Sequencing Platform"/>
            <consortium name="Broad Institute Genome Sequencing Center for Infectious Disease"/>
            <person name="Ma L.-J."/>
            <person name="Dead R."/>
            <person name="Young S."/>
            <person name="Zeng Q."/>
            <person name="Koehrsen M."/>
            <person name="Alvarado L."/>
            <person name="Berlin A."/>
            <person name="Chapman S.B."/>
            <person name="Chen Z."/>
            <person name="Freedman E."/>
            <person name="Gellesch M."/>
            <person name="Goldberg J."/>
            <person name="Griggs A."/>
            <person name="Gujja S."/>
            <person name="Heilman E.R."/>
            <person name="Heiman D."/>
            <person name="Hepburn T."/>
            <person name="Howarth C."/>
            <person name="Jen D."/>
            <person name="Larson L."/>
            <person name="Mehta T."/>
            <person name="Neiman D."/>
            <person name="Pearson M."/>
            <person name="Roberts A."/>
            <person name="Saif S."/>
            <person name="Shea T."/>
            <person name="Shenoy N."/>
            <person name="Sisk P."/>
            <person name="Stolte C."/>
            <person name="Sykes S."/>
            <person name="Walk T."/>
            <person name="White J."/>
            <person name="Yandava C."/>
            <person name="Haas B."/>
            <person name="Nusbaum C."/>
            <person name="Birren B."/>
        </authorList>
    </citation>
    <scope>NUCLEOTIDE SEQUENCE</scope>
    <source>
        <strain evidence="2">ATCC 64411</strain>
    </source>
</reference>
<name>A0A0H2U6H1_MAGP6</name>
<accession>A0A0H2U6H1</accession>
<evidence type="ECO:0000313" key="2">
    <source>
        <dbReference type="EMBL" id="KLU91502.1"/>
    </source>
</evidence>
<dbReference type="Pfam" id="PF12311">
    <property type="entry name" value="DUF3632"/>
    <property type="match status" value="1"/>
</dbReference>
<feature type="non-terminal residue" evidence="2">
    <location>
        <position position="246"/>
    </location>
</feature>